<evidence type="ECO:0000256" key="11">
    <source>
        <dbReference type="ARBA" id="ARBA00022932"/>
    </source>
</evidence>
<organism evidence="17 18">
    <name type="scientific">Roseibacillus ishigakijimensis</name>
    <dbReference type="NCBI Taxonomy" id="454146"/>
    <lineage>
        <taxon>Bacteria</taxon>
        <taxon>Pseudomonadati</taxon>
        <taxon>Verrucomicrobiota</taxon>
        <taxon>Verrucomicrobiia</taxon>
        <taxon>Verrucomicrobiales</taxon>
        <taxon>Verrucomicrobiaceae</taxon>
        <taxon>Roseibacillus</taxon>
    </lineage>
</organism>
<keyword evidence="8 15" id="KW-0479">Metal-binding</keyword>
<dbReference type="PANTHER" id="PTHR11076">
    <property type="entry name" value="DNA REPAIR POLYMERASE UMUC / TRANSFERASE FAMILY MEMBER"/>
    <property type="match status" value="1"/>
</dbReference>
<comment type="caution">
    <text evidence="17">The sequence shown here is derived from an EMBL/GenBank/DDBJ whole genome shotgun (WGS) entry which is preliminary data.</text>
</comment>
<keyword evidence="12 15" id="KW-0238">DNA-binding</keyword>
<evidence type="ECO:0000256" key="9">
    <source>
        <dbReference type="ARBA" id="ARBA00022763"/>
    </source>
</evidence>
<keyword evidence="6 15" id="KW-0548">Nucleotidyltransferase</keyword>
<keyword evidence="4 15" id="KW-0963">Cytoplasm</keyword>
<dbReference type="NCBIfam" id="NF002677">
    <property type="entry name" value="PRK02406.1"/>
    <property type="match status" value="1"/>
</dbReference>
<evidence type="ECO:0000256" key="6">
    <source>
        <dbReference type="ARBA" id="ARBA00022695"/>
    </source>
</evidence>
<dbReference type="InterPro" id="IPR043128">
    <property type="entry name" value="Rev_trsase/Diguanyl_cyclase"/>
</dbReference>
<keyword evidence="18" id="KW-1185">Reference proteome</keyword>
<dbReference type="Gene3D" id="1.10.150.20">
    <property type="entry name" value="5' to 3' exonuclease, C-terminal subdomain"/>
    <property type="match status" value="1"/>
</dbReference>
<comment type="catalytic activity">
    <reaction evidence="14 15">
        <text>DNA(n) + a 2'-deoxyribonucleoside 5'-triphosphate = DNA(n+1) + diphosphate</text>
        <dbReference type="Rhea" id="RHEA:22508"/>
        <dbReference type="Rhea" id="RHEA-COMP:17339"/>
        <dbReference type="Rhea" id="RHEA-COMP:17340"/>
        <dbReference type="ChEBI" id="CHEBI:33019"/>
        <dbReference type="ChEBI" id="CHEBI:61560"/>
        <dbReference type="ChEBI" id="CHEBI:173112"/>
        <dbReference type="EC" id="2.7.7.7"/>
    </reaction>
</comment>
<keyword evidence="13 15" id="KW-0234">DNA repair</keyword>
<evidence type="ECO:0000259" key="16">
    <source>
        <dbReference type="PROSITE" id="PS50173"/>
    </source>
</evidence>
<evidence type="ECO:0000256" key="10">
    <source>
        <dbReference type="ARBA" id="ARBA00022842"/>
    </source>
</evidence>
<dbReference type="InterPro" id="IPR036775">
    <property type="entry name" value="DNA_pol_Y-fam_lit_finger_sf"/>
</dbReference>
<evidence type="ECO:0000256" key="7">
    <source>
        <dbReference type="ARBA" id="ARBA00022705"/>
    </source>
</evidence>
<dbReference type="InterPro" id="IPR043502">
    <property type="entry name" value="DNA/RNA_pol_sf"/>
</dbReference>
<evidence type="ECO:0000256" key="3">
    <source>
        <dbReference type="ARBA" id="ARBA00022457"/>
    </source>
</evidence>
<dbReference type="InterPro" id="IPR053848">
    <property type="entry name" value="IMS_HHH_1"/>
</dbReference>
<dbReference type="GO" id="GO:0009432">
    <property type="term" value="P:SOS response"/>
    <property type="evidence" value="ECO:0007669"/>
    <property type="project" value="TreeGrafter"/>
</dbReference>
<keyword evidence="9 15" id="KW-0227">DNA damage</keyword>
<keyword evidence="5 15" id="KW-0808">Transferase</keyword>
<dbReference type="InterPro" id="IPR050116">
    <property type="entry name" value="DNA_polymerase-Y"/>
</dbReference>
<dbReference type="FunFam" id="3.40.1170.60:FF:000001">
    <property type="entry name" value="DNA polymerase IV"/>
    <property type="match status" value="1"/>
</dbReference>
<comment type="caution">
    <text evidence="15">Lacks conserved residue(s) required for the propagation of feature annotation.</text>
</comment>
<sequence length="337" mass="37774">MDCFYAAIEERDQPALRGKPVGVGGRSQRGVLTTANYEARKYGCRSAMPVFMALEKCPHLILVPTRFEVYQEESQKIRAIFGRFSELIEPLSLDEAYLDITALNSPGPAVAREIRHQIREETGLTASAGIAPNKMLAKVASDWEKPDGQFAIAPEEVAAFMQELPVKKIPGVGQKMAQKLAALQVTTCGDLQRFERVELARRFGKWGSELYDLCRGVDDRAVRVTRERKSLSKETTFRENRQSLEELDAALSPLLESLQESLSEKSERRIKSLVVKLKFADFESTTAERGGSELERALFAELLQEAWQRGQGRAVRLLGVGVKFAAREAKRQLELEL</sequence>
<evidence type="ECO:0000256" key="1">
    <source>
        <dbReference type="ARBA" id="ARBA00004496"/>
    </source>
</evidence>
<protein>
    <recommendedName>
        <fullName evidence="15">DNA polymerase IV</fullName>
        <shortName evidence="15">Pol IV</shortName>
        <ecNumber evidence="15">2.7.7.7</ecNumber>
    </recommendedName>
</protein>
<dbReference type="InterPro" id="IPR001126">
    <property type="entry name" value="UmuC"/>
</dbReference>
<evidence type="ECO:0000256" key="13">
    <source>
        <dbReference type="ARBA" id="ARBA00023204"/>
    </source>
</evidence>
<dbReference type="GO" id="GO:0042276">
    <property type="term" value="P:error-prone translesion synthesis"/>
    <property type="evidence" value="ECO:0007669"/>
    <property type="project" value="TreeGrafter"/>
</dbReference>
<dbReference type="SUPFAM" id="SSF100879">
    <property type="entry name" value="Lesion bypass DNA polymerase (Y-family), little finger domain"/>
    <property type="match status" value="1"/>
</dbReference>
<dbReference type="Proteomes" id="UP000604083">
    <property type="component" value="Unassembled WGS sequence"/>
</dbReference>
<dbReference type="InterPro" id="IPR022880">
    <property type="entry name" value="DNApol_IV"/>
</dbReference>
<dbReference type="GO" id="GO:0000287">
    <property type="term" value="F:magnesium ion binding"/>
    <property type="evidence" value="ECO:0007669"/>
    <property type="project" value="UniProtKB-UniRule"/>
</dbReference>
<dbReference type="GO" id="GO:0003887">
    <property type="term" value="F:DNA-directed DNA polymerase activity"/>
    <property type="evidence" value="ECO:0007669"/>
    <property type="project" value="UniProtKB-UniRule"/>
</dbReference>
<dbReference type="CDD" id="cd03586">
    <property type="entry name" value="PolY_Pol_IV_kappa"/>
    <property type="match status" value="1"/>
</dbReference>
<dbReference type="AlphaFoldDB" id="A0A934RN21"/>
<keyword evidence="3 15" id="KW-0515">Mutator protein</keyword>
<evidence type="ECO:0000313" key="18">
    <source>
        <dbReference type="Proteomes" id="UP000604083"/>
    </source>
</evidence>
<dbReference type="Pfam" id="PF11799">
    <property type="entry name" value="IMS_C"/>
    <property type="match status" value="1"/>
</dbReference>
<accession>A0A934RN21</accession>
<evidence type="ECO:0000256" key="15">
    <source>
        <dbReference type="HAMAP-Rule" id="MF_01113"/>
    </source>
</evidence>
<dbReference type="Gene3D" id="3.40.1170.60">
    <property type="match status" value="1"/>
</dbReference>
<evidence type="ECO:0000256" key="12">
    <source>
        <dbReference type="ARBA" id="ARBA00023125"/>
    </source>
</evidence>
<dbReference type="GO" id="GO:0005829">
    <property type="term" value="C:cytosol"/>
    <property type="evidence" value="ECO:0007669"/>
    <property type="project" value="TreeGrafter"/>
</dbReference>
<dbReference type="PROSITE" id="PS50173">
    <property type="entry name" value="UMUC"/>
    <property type="match status" value="1"/>
</dbReference>
<dbReference type="HAMAP" id="MF_01113">
    <property type="entry name" value="DNApol_IV"/>
    <property type="match status" value="1"/>
</dbReference>
<dbReference type="SUPFAM" id="SSF56672">
    <property type="entry name" value="DNA/RNA polymerases"/>
    <property type="match status" value="1"/>
</dbReference>
<comment type="cofactor">
    <cofactor evidence="15">
        <name>Mg(2+)</name>
        <dbReference type="ChEBI" id="CHEBI:18420"/>
    </cofactor>
    <text evidence="15">Binds 2 magnesium ions per subunit.</text>
</comment>
<keyword evidence="7 15" id="KW-0235">DNA replication</keyword>
<comment type="subcellular location">
    <subcellularLocation>
        <location evidence="1 15">Cytoplasm</location>
    </subcellularLocation>
</comment>
<dbReference type="EMBL" id="JAENIO010000013">
    <property type="protein sequence ID" value="MBK1833800.1"/>
    <property type="molecule type" value="Genomic_DNA"/>
</dbReference>
<dbReference type="EC" id="2.7.7.7" evidence="15"/>
<dbReference type="GO" id="GO:0006261">
    <property type="term" value="P:DNA-templated DNA replication"/>
    <property type="evidence" value="ECO:0007669"/>
    <property type="project" value="UniProtKB-UniRule"/>
</dbReference>
<evidence type="ECO:0000256" key="4">
    <source>
        <dbReference type="ARBA" id="ARBA00022490"/>
    </source>
</evidence>
<gene>
    <name evidence="15 17" type="primary">dinB</name>
    <name evidence="17" type="ORF">JIN78_06990</name>
</gene>
<comment type="similarity">
    <text evidence="2 15">Belongs to the DNA polymerase type-Y family.</text>
</comment>
<evidence type="ECO:0000256" key="8">
    <source>
        <dbReference type="ARBA" id="ARBA00022723"/>
    </source>
</evidence>
<keyword evidence="11 15" id="KW-0239">DNA-directed DNA polymerase</keyword>
<evidence type="ECO:0000256" key="5">
    <source>
        <dbReference type="ARBA" id="ARBA00022679"/>
    </source>
</evidence>
<dbReference type="Gene3D" id="3.30.1490.100">
    <property type="entry name" value="DNA polymerase, Y-family, little finger domain"/>
    <property type="match status" value="1"/>
</dbReference>
<comment type="function">
    <text evidence="15">Poorly processive, error-prone DNA polymerase involved in untargeted mutagenesis. Copies undamaged DNA at stalled replication forks, which arise in vivo from mismatched or misaligned primer ends. These misaligned primers can be extended by PolIV. Exhibits no 3'-5' exonuclease (proofreading) activity. May be involved in translesional synthesis, in conjunction with the beta clamp from PolIII.</text>
</comment>
<evidence type="ECO:0000256" key="14">
    <source>
        <dbReference type="ARBA" id="ARBA00049244"/>
    </source>
</evidence>
<dbReference type="FunFam" id="1.10.150.20:FF:000019">
    <property type="entry name" value="DNA polymerase IV"/>
    <property type="match status" value="1"/>
</dbReference>
<dbReference type="Pfam" id="PF21999">
    <property type="entry name" value="IMS_HHH_1"/>
    <property type="match status" value="1"/>
</dbReference>
<feature type="active site" evidence="15">
    <location>
        <position position="95"/>
    </location>
</feature>
<evidence type="ECO:0000256" key="2">
    <source>
        <dbReference type="ARBA" id="ARBA00010945"/>
    </source>
</evidence>
<dbReference type="Gene3D" id="3.30.70.270">
    <property type="match status" value="1"/>
</dbReference>
<dbReference type="PANTHER" id="PTHR11076:SF33">
    <property type="entry name" value="DNA POLYMERASE KAPPA"/>
    <property type="match status" value="1"/>
</dbReference>
<dbReference type="Pfam" id="PF00817">
    <property type="entry name" value="IMS"/>
    <property type="match status" value="1"/>
</dbReference>
<keyword evidence="10 15" id="KW-0460">Magnesium</keyword>
<reference evidence="17" key="1">
    <citation type="submission" date="2021-01" db="EMBL/GenBank/DDBJ databases">
        <title>Modified the classification status of verrucomicrobia.</title>
        <authorList>
            <person name="Feng X."/>
        </authorList>
    </citation>
    <scope>NUCLEOTIDE SEQUENCE</scope>
    <source>
        <strain evidence="17">KCTC 12986</strain>
    </source>
</reference>
<feature type="binding site" evidence="15">
    <location>
        <position position="94"/>
    </location>
    <ligand>
        <name>Mg(2+)</name>
        <dbReference type="ChEBI" id="CHEBI:18420"/>
    </ligand>
</feature>
<feature type="domain" description="UmuC" evidence="16">
    <location>
        <begin position="1"/>
        <end position="173"/>
    </location>
</feature>
<comment type="subunit">
    <text evidence="15">Monomer.</text>
</comment>
<dbReference type="GO" id="GO:0003684">
    <property type="term" value="F:damaged DNA binding"/>
    <property type="evidence" value="ECO:0007669"/>
    <property type="project" value="InterPro"/>
</dbReference>
<evidence type="ECO:0000313" key="17">
    <source>
        <dbReference type="EMBL" id="MBK1833800.1"/>
    </source>
</evidence>
<name>A0A934RN21_9BACT</name>
<feature type="site" description="Substrate discrimination" evidence="15">
    <location>
        <position position="5"/>
    </location>
</feature>
<dbReference type="InterPro" id="IPR017961">
    <property type="entry name" value="DNA_pol_Y-fam_little_finger"/>
</dbReference>
<dbReference type="GO" id="GO:0006281">
    <property type="term" value="P:DNA repair"/>
    <property type="evidence" value="ECO:0007669"/>
    <property type="project" value="UniProtKB-UniRule"/>
</dbReference>
<proteinExistence type="inferred from homology"/>